<name>A0AAE1Z6Q9_SCHME</name>
<evidence type="ECO:0000256" key="1">
    <source>
        <dbReference type="ARBA" id="ARBA00022536"/>
    </source>
</evidence>
<dbReference type="SUPFAM" id="SSF57196">
    <property type="entry name" value="EGF/Laminin"/>
    <property type="match status" value="3"/>
</dbReference>
<comment type="caution">
    <text evidence="7">The sequence shown here is derived from an EMBL/GenBank/DDBJ whole genome shotgun (WGS) entry which is preliminary data.</text>
</comment>
<dbReference type="InterPro" id="IPR001881">
    <property type="entry name" value="EGF-like_Ca-bd_dom"/>
</dbReference>
<dbReference type="InterPro" id="IPR000884">
    <property type="entry name" value="TSP1_rpt"/>
</dbReference>
<evidence type="ECO:0000256" key="4">
    <source>
        <dbReference type="PROSITE-ProRule" id="PRU00076"/>
    </source>
</evidence>
<dbReference type="SMART" id="SM00181">
    <property type="entry name" value="EGF"/>
    <property type="match status" value="4"/>
</dbReference>
<dbReference type="Proteomes" id="UP001292079">
    <property type="component" value="Unassembled WGS sequence"/>
</dbReference>
<dbReference type="InterPro" id="IPR036383">
    <property type="entry name" value="TSP1_rpt_sf"/>
</dbReference>
<feature type="disulfide bond" evidence="4">
    <location>
        <begin position="382"/>
        <end position="391"/>
    </location>
</feature>
<feature type="domain" description="EGF-like" evidence="6">
    <location>
        <begin position="244"/>
        <end position="288"/>
    </location>
</feature>
<gene>
    <name evidence="7" type="ORF">MN116_008286</name>
</gene>
<organism evidence="7 8">
    <name type="scientific">Schistosoma mekongi</name>
    <name type="common">Parasitic worm</name>
    <dbReference type="NCBI Taxonomy" id="38744"/>
    <lineage>
        <taxon>Eukaryota</taxon>
        <taxon>Metazoa</taxon>
        <taxon>Spiralia</taxon>
        <taxon>Lophotrochozoa</taxon>
        <taxon>Platyhelminthes</taxon>
        <taxon>Trematoda</taxon>
        <taxon>Digenea</taxon>
        <taxon>Strigeidida</taxon>
        <taxon>Schistosomatoidea</taxon>
        <taxon>Schistosomatidae</taxon>
        <taxon>Schistosoma</taxon>
    </lineage>
</organism>
<accession>A0AAE1Z6Q9</accession>
<dbReference type="PANTHER" id="PTHR24049">
    <property type="entry name" value="CRUMBS FAMILY MEMBER"/>
    <property type="match status" value="1"/>
</dbReference>
<feature type="domain" description="EGF-like" evidence="6">
    <location>
        <begin position="337"/>
        <end position="392"/>
    </location>
</feature>
<keyword evidence="1 4" id="KW-0245">EGF-like domain</keyword>
<proteinExistence type="predicted"/>
<dbReference type="SUPFAM" id="SSF82895">
    <property type="entry name" value="TSP-1 type 1 repeat"/>
    <property type="match status" value="1"/>
</dbReference>
<evidence type="ECO:0000256" key="3">
    <source>
        <dbReference type="ARBA" id="ARBA00023157"/>
    </source>
</evidence>
<reference evidence="7" key="2">
    <citation type="journal article" date="2023" name="Infect Dis Poverty">
        <title>Chromosome-scale genome of the human blood fluke Schistosoma mekongi and its implications for public health.</title>
        <authorList>
            <person name="Zhou M."/>
            <person name="Xu L."/>
            <person name="Xu D."/>
            <person name="Chen W."/>
            <person name="Khan J."/>
            <person name="Hu Y."/>
            <person name="Huang H."/>
            <person name="Wei H."/>
            <person name="Zhang Y."/>
            <person name="Chusongsang P."/>
            <person name="Tanasarnprasert K."/>
            <person name="Hu X."/>
            <person name="Limpanont Y."/>
            <person name="Lv Z."/>
        </authorList>
    </citation>
    <scope>NUCLEOTIDE SEQUENCE</scope>
    <source>
        <strain evidence="7">LV_2022a</strain>
    </source>
</reference>
<keyword evidence="5" id="KW-0472">Membrane</keyword>
<dbReference type="AlphaFoldDB" id="A0AAE1Z6Q9"/>
<dbReference type="PROSITE" id="PS50026">
    <property type="entry name" value="EGF_3"/>
    <property type="match status" value="2"/>
</dbReference>
<protein>
    <recommendedName>
        <fullName evidence="6">EGF-like domain-containing protein</fullName>
    </recommendedName>
</protein>
<dbReference type="InterPro" id="IPR051022">
    <property type="entry name" value="Notch_Cell-Fate_Det"/>
</dbReference>
<dbReference type="SMART" id="SM00179">
    <property type="entry name" value="EGF_CA"/>
    <property type="match status" value="1"/>
</dbReference>
<feature type="transmembrane region" description="Helical" evidence="5">
    <location>
        <begin position="12"/>
        <end position="28"/>
    </location>
</feature>
<dbReference type="EMBL" id="JALJAT010000007">
    <property type="protein sequence ID" value="KAK4468118.1"/>
    <property type="molecule type" value="Genomic_DNA"/>
</dbReference>
<dbReference type="GO" id="GO:0005509">
    <property type="term" value="F:calcium ion binding"/>
    <property type="evidence" value="ECO:0007669"/>
    <property type="project" value="InterPro"/>
</dbReference>
<dbReference type="Gene3D" id="2.10.25.10">
    <property type="entry name" value="Laminin"/>
    <property type="match status" value="3"/>
</dbReference>
<evidence type="ECO:0000313" key="8">
    <source>
        <dbReference type="Proteomes" id="UP001292079"/>
    </source>
</evidence>
<evidence type="ECO:0000259" key="6">
    <source>
        <dbReference type="PROSITE" id="PS50026"/>
    </source>
</evidence>
<keyword evidence="8" id="KW-1185">Reference proteome</keyword>
<dbReference type="Pfam" id="PF00008">
    <property type="entry name" value="EGF"/>
    <property type="match status" value="1"/>
</dbReference>
<sequence length="569" mass="67336">MQTIMKRLKHYSVVIQLTIVIYVILLSFCKEIHSSNKHLQVYIPLTWLQVRKRFGIPINVKHLTLLQFSNWTSDWSNENSWKYLKMANYEIPLYVKEGYWIPDVFPTICTPEATHKHYIDMIYEFTQEDYMKRYSISIRNQFTRTGKYYDGGYLNILSFLINICQCLRQYNTNLHCPNPCARPNVCHNDLNSNGLCMIMPNDEVLNTIPMNMRFKLGSIYAYDYECVCIDQYVFNHTLKKCVPIRRYCDSSVCFNDGECEYLSEEEQIIPGIEFACKCPPAWKGLACEEPRNPCLEIQGLCGQHYCYRDPTNLKYGYRCQCPIGYKAISWDKPQCVNVNECLKYTQDICLNGGICIDKYPSYSTTDYNGITEVTSLGFQCICQNGYSGQRCEYRPSVLEWTEWSNWTQCSVLCGIGLHKRFRNCTLPNRCIGSYVQISKCYGYALFCENTNIEESFQSRLKIIQNWATKWRQHDQYSMNDTLYWDKLPIHWNEFNSTTYRIISNMINTLFKLFITLQFNYQWSIQELLVLYSIILMIFICLPICLIIYSFIKLNQFAFYKIRIIYRRRV</sequence>
<feature type="transmembrane region" description="Helical" evidence="5">
    <location>
        <begin position="528"/>
        <end position="551"/>
    </location>
</feature>
<dbReference type="Gene3D" id="2.20.100.10">
    <property type="entry name" value="Thrombospondin type-1 (TSP1) repeat"/>
    <property type="match status" value="1"/>
</dbReference>
<evidence type="ECO:0000313" key="7">
    <source>
        <dbReference type="EMBL" id="KAK4468118.1"/>
    </source>
</evidence>
<keyword evidence="5" id="KW-0812">Transmembrane</keyword>
<dbReference type="PROSITE" id="PS01186">
    <property type="entry name" value="EGF_2"/>
    <property type="match status" value="1"/>
</dbReference>
<dbReference type="PROSITE" id="PS50092">
    <property type="entry name" value="TSP1"/>
    <property type="match status" value="1"/>
</dbReference>
<evidence type="ECO:0000256" key="5">
    <source>
        <dbReference type="SAM" id="Phobius"/>
    </source>
</evidence>
<reference evidence="7" key="1">
    <citation type="submission" date="2022-04" db="EMBL/GenBank/DDBJ databases">
        <authorList>
            <person name="Xu L."/>
            <person name="Lv Z."/>
        </authorList>
    </citation>
    <scope>NUCLEOTIDE SEQUENCE</scope>
    <source>
        <strain evidence="7">LV_2022a</strain>
    </source>
</reference>
<dbReference type="Pfam" id="PF00090">
    <property type="entry name" value="TSP_1"/>
    <property type="match status" value="1"/>
</dbReference>
<dbReference type="PANTHER" id="PTHR24049:SF30">
    <property type="match status" value="1"/>
</dbReference>
<comment type="caution">
    <text evidence="4">Lacks conserved residue(s) required for the propagation of feature annotation.</text>
</comment>
<feature type="disulfide bond" evidence="4">
    <location>
        <begin position="278"/>
        <end position="287"/>
    </location>
</feature>
<dbReference type="InterPro" id="IPR000742">
    <property type="entry name" value="EGF"/>
</dbReference>
<keyword evidence="5" id="KW-1133">Transmembrane helix</keyword>
<dbReference type="PROSITE" id="PS00022">
    <property type="entry name" value="EGF_1"/>
    <property type="match status" value="2"/>
</dbReference>
<keyword evidence="3 4" id="KW-1015">Disulfide bond</keyword>
<evidence type="ECO:0000256" key="2">
    <source>
        <dbReference type="ARBA" id="ARBA00022737"/>
    </source>
</evidence>
<dbReference type="SMART" id="SM00209">
    <property type="entry name" value="TSP1"/>
    <property type="match status" value="1"/>
</dbReference>
<dbReference type="CDD" id="cd00054">
    <property type="entry name" value="EGF_CA"/>
    <property type="match status" value="1"/>
</dbReference>
<keyword evidence="2" id="KW-0677">Repeat</keyword>